<sequence>MPTASGMTFYRNARCEVLQPDGHWYRSTIESGPYVGDKGAAYYRVQIHHPTNRHDMVWAISIRPAPKYDYDYDLYYNFPQPSVPHVYPTSPAHGVAMPAVSQSIGQFKASGGGSSGSLAPLAPTVQPVTPSKRPLEPEQQEVASAPSAKTIQPRLPNASESATIVSAATPTVATVAEPPAKRQALRPTSNTSTASSTGQVGNDGSPTHKMPAPGLLEGPTIKVQVKGLLQSKIWHLPQALVSHHSPFFGATLRNMANASSTPCIELNSFEPNAFATLVHWMYSGTYDPQHGAHATFVTDHIDAWVLGDKIKIPVFQNLAISCIFSLYTGAKDYQPLTTSAVKYVCAKTTNRAPLRLLYLDMLAQNFTNQARVKGKLEDWDMALQEYPDARLAILGSFRAQGSRLKPKEEYLVVSGSSVSSRETRSTKGFEAGRLQINLSALPRIKLEIKKEPDDS</sequence>
<evidence type="ECO:0000259" key="2">
    <source>
        <dbReference type="PROSITE" id="PS50097"/>
    </source>
</evidence>
<dbReference type="Proteomes" id="UP000758155">
    <property type="component" value="Unassembled WGS sequence"/>
</dbReference>
<dbReference type="CDD" id="cd18186">
    <property type="entry name" value="BTB_POZ_ZBTB_KLHL-like"/>
    <property type="match status" value="1"/>
</dbReference>
<organism evidence="3 4">
    <name type="scientific">Didymella heteroderae</name>
    <dbReference type="NCBI Taxonomy" id="1769908"/>
    <lineage>
        <taxon>Eukaryota</taxon>
        <taxon>Fungi</taxon>
        <taxon>Dikarya</taxon>
        <taxon>Ascomycota</taxon>
        <taxon>Pezizomycotina</taxon>
        <taxon>Dothideomycetes</taxon>
        <taxon>Pleosporomycetidae</taxon>
        <taxon>Pleosporales</taxon>
        <taxon>Pleosporineae</taxon>
        <taxon>Didymellaceae</taxon>
        <taxon>Didymella</taxon>
    </lineage>
</organism>
<accession>A0A9P4WMG7</accession>
<dbReference type="PROSITE" id="PS50097">
    <property type="entry name" value="BTB"/>
    <property type="match status" value="1"/>
</dbReference>
<dbReference type="OrthoDB" id="3791982at2759"/>
<feature type="compositionally biased region" description="Polar residues" evidence="1">
    <location>
        <begin position="186"/>
        <end position="205"/>
    </location>
</feature>
<dbReference type="EMBL" id="SWKV01000050">
    <property type="protein sequence ID" value="KAF3036424.1"/>
    <property type="molecule type" value="Genomic_DNA"/>
</dbReference>
<dbReference type="Gene3D" id="3.30.710.10">
    <property type="entry name" value="Potassium Channel Kv1.1, Chain A"/>
    <property type="match status" value="1"/>
</dbReference>
<comment type="caution">
    <text evidence="3">The sequence shown here is derived from an EMBL/GenBank/DDBJ whole genome shotgun (WGS) entry which is preliminary data.</text>
</comment>
<feature type="domain" description="BTB" evidence="2">
    <location>
        <begin position="219"/>
        <end position="290"/>
    </location>
</feature>
<evidence type="ECO:0000313" key="3">
    <source>
        <dbReference type="EMBL" id="KAF3036424.1"/>
    </source>
</evidence>
<keyword evidence="4" id="KW-1185">Reference proteome</keyword>
<dbReference type="InterPro" id="IPR011333">
    <property type="entry name" value="SKP1/BTB/POZ_sf"/>
</dbReference>
<name>A0A9P4WMG7_9PLEO</name>
<protein>
    <recommendedName>
        <fullName evidence="2">BTB domain-containing protein</fullName>
    </recommendedName>
</protein>
<evidence type="ECO:0000256" key="1">
    <source>
        <dbReference type="SAM" id="MobiDB-lite"/>
    </source>
</evidence>
<gene>
    <name evidence="3" type="ORF">E8E12_002894</name>
</gene>
<evidence type="ECO:0000313" key="4">
    <source>
        <dbReference type="Proteomes" id="UP000758155"/>
    </source>
</evidence>
<dbReference type="Pfam" id="PF00651">
    <property type="entry name" value="BTB"/>
    <property type="match status" value="1"/>
</dbReference>
<dbReference type="AlphaFoldDB" id="A0A9P4WMG7"/>
<dbReference type="InterPro" id="IPR000210">
    <property type="entry name" value="BTB/POZ_dom"/>
</dbReference>
<proteinExistence type="predicted"/>
<reference evidence="3" key="1">
    <citation type="submission" date="2019-04" db="EMBL/GenBank/DDBJ databases">
        <title>Sequencing of skin fungus with MAO and IRED activity.</title>
        <authorList>
            <person name="Marsaioli A.J."/>
            <person name="Bonatto J.M.C."/>
            <person name="Reis Junior O."/>
        </authorList>
    </citation>
    <scope>NUCLEOTIDE SEQUENCE</scope>
    <source>
        <strain evidence="3">28M1</strain>
    </source>
</reference>
<feature type="region of interest" description="Disordered" evidence="1">
    <location>
        <begin position="108"/>
        <end position="149"/>
    </location>
</feature>
<dbReference type="SUPFAM" id="SSF54695">
    <property type="entry name" value="POZ domain"/>
    <property type="match status" value="1"/>
</dbReference>
<dbReference type="PANTHER" id="PTHR47843">
    <property type="entry name" value="BTB DOMAIN-CONTAINING PROTEIN-RELATED"/>
    <property type="match status" value="1"/>
</dbReference>
<feature type="region of interest" description="Disordered" evidence="1">
    <location>
        <begin position="176"/>
        <end position="216"/>
    </location>
</feature>